<dbReference type="OrthoDB" id="180994at2157"/>
<dbReference type="PROSITE" id="PS51257">
    <property type="entry name" value="PROKAR_LIPOPROTEIN"/>
    <property type="match status" value="1"/>
</dbReference>
<name>A0A5P9P1K4_9EURY</name>
<keyword evidence="3" id="KW-1185">Reference proteome</keyword>
<organism evidence="2 3">
    <name type="scientific">Natronorubrum aibiense</name>
    <dbReference type="NCBI Taxonomy" id="348826"/>
    <lineage>
        <taxon>Archaea</taxon>
        <taxon>Methanobacteriati</taxon>
        <taxon>Methanobacteriota</taxon>
        <taxon>Stenosarchaea group</taxon>
        <taxon>Halobacteria</taxon>
        <taxon>Halobacteriales</taxon>
        <taxon>Natrialbaceae</taxon>
        <taxon>Natronorubrum</taxon>
    </lineage>
</organism>
<dbReference type="AlphaFoldDB" id="A0A5P9P1K4"/>
<feature type="region of interest" description="Disordered" evidence="1">
    <location>
        <begin position="28"/>
        <end position="76"/>
    </location>
</feature>
<dbReference type="RefSeq" id="WP_152939598.1">
    <property type="nucleotide sequence ID" value="NZ_CP045488.1"/>
</dbReference>
<dbReference type="EMBL" id="CP045488">
    <property type="protein sequence ID" value="QFU81977.1"/>
    <property type="molecule type" value="Genomic_DNA"/>
</dbReference>
<protein>
    <recommendedName>
        <fullName evidence="4">Lipoprotein</fullName>
    </recommendedName>
</protein>
<feature type="region of interest" description="Disordered" evidence="1">
    <location>
        <begin position="172"/>
        <end position="191"/>
    </location>
</feature>
<accession>A0A5P9P1K4</accession>
<reference evidence="2 3" key="1">
    <citation type="journal article" date="2007" name="Int. J. Syst. Evol. Microbiol.">
        <title>Natronorubrum sulfidifaciens sp. nov., an extremely haloalkaliphilic archaeon isolated from Aiding salt lake in Xin-Jiang, China.</title>
        <authorList>
            <person name="Cui H.L."/>
            <person name="Tohty D."/>
            <person name="Liu H.C."/>
            <person name="Liu S.J."/>
            <person name="Oren A."/>
            <person name="Zhou P.J."/>
        </authorList>
    </citation>
    <scope>NUCLEOTIDE SEQUENCE [LARGE SCALE GENOMIC DNA]</scope>
    <source>
        <strain evidence="2 3">7-3</strain>
    </source>
</reference>
<dbReference type="KEGG" id="nas:GCU68_05255"/>
<sequence length="191" mass="21793">MRTPRSRRALLATAVSFSVAFAGCFDDQFTDDDPDEPRVVSTDEYDCVNSERPDPLPPEQENAIEPGSYPSRPTSLLETGDQYVLEFERTYRRNAFVEEYGSETRTFEFELQTQQMDALESDDRREAILVSIVYNLTTATRQLPTSTERDTRVTYYVDENVVLRARYNGLADEPSFDPDPRDAGTPVACFE</sequence>
<evidence type="ECO:0000256" key="1">
    <source>
        <dbReference type="SAM" id="MobiDB-lite"/>
    </source>
</evidence>
<evidence type="ECO:0008006" key="4">
    <source>
        <dbReference type="Google" id="ProtNLM"/>
    </source>
</evidence>
<gene>
    <name evidence="2" type="ORF">GCU68_05255</name>
</gene>
<evidence type="ECO:0000313" key="2">
    <source>
        <dbReference type="EMBL" id="QFU81977.1"/>
    </source>
</evidence>
<dbReference type="GeneID" id="42300432"/>
<evidence type="ECO:0000313" key="3">
    <source>
        <dbReference type="Proteomes" id="UP000326170"/>
    </source>
</evidence>
<dbReference type="Proteomes" id="UP000326170">
    <property type="component" value="Chromosome"/>
</dbReference>
<proteinExistence type="predicted"/>